<keyword evidence="2 5" id="KW-0378">Hydrolase</keyword>
<evidence type="ECO:0000259" key="4">
    <source>
        <dbReference type="SMART" id="SM00796"/>
    </source>
</evidence>
<keyword evidence="6" id="KW-1185">Reference proteome</keyword>
<evidence type="ECO:0000256" key="3">
    <source>
        <dbReference type="ARBA" id="ARBA00022840"/>
    </source>
</evidence>
<dbReference type="Proteomes" id="UP000297739">
    <property type="component" value="Unassembled WGS sequence"/>
</dbReference>
<keyword evidence="3" id="KW-0067">ATP-binding</keyword>
<keyword evidence="1" id="KW-0547">Nucleotide-binding</keyword>
<proteinExistence type="predicted"/>
<dbReference type="SUPFAM" id="SSF50891">
    <property type="entry name" value="Cyclophilin-like"/>
    <property type="match status" value="1"/>
</dbReference>
<dbReference type="AlphaFoldDB" id="A0A4Z0PQW4"/>
<reference evidence="5 6" key="1">
    <citation type="submission" date="2019-04" db="EMBL/GenBank/DDBJ databases">
        <authorList>
            <person name="Feng G."/>
            <person name="Zhang J."/>
            <person name="Zhu H."/>
        </authorList>
    </citation>
    <scope>NUCLEOTIDE SEQUENCE [LARGE SCALE GENOMIC DNA]</scope>
    <source>
        <strain evidence="5 6">JCM 17223</strain>
    </source>
</reference>
<dbReference type="NCBIfam" id="TIGR00370">
    <property type="entry name" value="5-oxoprolinase subunit PxpB"/>
    <property type="match status" value="1"/>
</dbReference>
<organism evidence="5 6">
    <name type="scientific">Hymenobacter elongatus</name>
    <dbReference type="NCBI Taxonomy" id="877208"/>
    <lineage>
        <taxon>Bacteria</taxon>
        <taxon>Pseudomonadati</taxon>
        <taxon>Bacteroidota</taxon>
        <taxon>Cytophagia</taxon>
        <taxon>Cytophagales</taxon>
        <taxon>Hymenobacteraceae</taxon>
        <taxon>Hymenobacter</taxon>
    </lineage>
</organism>
<dbReference type="Gene3D" id="2.40.100.10">
    <property type="entry name" value="Cyclophilin-like"/>
    <property type="match status" value="1"/>
</dbReference>
<dbReference type="InterPro" id="IPR029000">
    <property type="entry name" value="Cyclophilin-like_dom_sf"/>
</dbReference>
<dbReference type="InterPro" id="IPR003833">
    <property type="entry name" value="CT_C_D"/>
</dbReference>
<dbReference type="PANTHER" id="PTHR34698:SF2">
    <property type="entry name" value="5-OXOPROLINASE SUBUNIT B"/>
    <property type="match status" value="1"/>
</dbReference>
<dbReference type="OrthoDB" id="9778567at2"/>
<dbReference type="SUPFAM" id="SSF160467">
    <property type="entry name" value="PH0987 N-terminal domain-like"/>
    <property type="match status" value="1"/>
</dbReference>
<dbReference type="GO" id="GO:0017168">
    <property type="term" value="F:5-oxoprolinase (ATP-hydrolyzing) activity"/>
    <property type="evidence" value="ECO:0007669"/>
    <property type="project" value="UniProtKB-EC"/>
</dbReference>
<evidence type="ECO:0000313" key="6">
    <source>
        <dbReference type="Proteomes" id="UP000297739"/>
    </source>
</evidence>
<dbReference type="EC" id="3.5.2.9" evidence="5"/>
<dbReference type="EMBL" id="SRLD01000005">
    <property type="protein sequence ID" value="TGE18982.1"/>
    <property type="molecule type" value="Genomic_DNA"/>
</dbReference>
<evidence type="ECO:0000313" key="5">
    <source>
        <dbReference type="EMBL" id="TGE18982.1"/>
    </source>
</evidence>
<dbReference type="GO" id="GO:0005524">
    <property type="term" value="F:ATP binding"/>
    <property type="evidence" value="ECO:0007669"/>
    <property type="project" value="UniProtKB-KW"/>
</dbReference>
<dbReference type="Gene3D" id="3.30.1360.40">
    <property type="match status" value="1"/>
</dbReference>
<dbReference type="Pfam" id="PF02682">
    <property type="entry name" value="CT_C_D"/>
    <property type="match status" value="1"/>
</dbReference>
<dbReference type="RefSeq" id="WP_135496494.1">
    <property type="nucleotide sequence ID" value="NZ_SRLD01000005.1"/>
</dbReference>
<dbReference type="PANTHER" id="PTHR34698">
    <property type="entry name" value="5-OXOPROLINASE SUBUNIT B"/>
    <property type="match status" value="1"/>
</dbReference>
<protein>
    <submittedName>
        <fullName evidence="5">5-oxoprolinase subunit PxpB</fullName>
        <ecNumber evidence="5">3.5.2.9</ecNumber>
    </submittedName>
</protein>
<gene>
    <name evidence="5" type="primary">pxpB</name>
    <name evidence="5" type="ORF">E5J99_04355</name>
</gene>
<comment type="caution">
    <text evidence="5">The sequence shown here is derived from an EMBL/GenBank/DDBJ whole genome shotgun (WGS) entry which is preliminary data.</text>
</comment>
<evidence type="ECO:0000256" key="2">
    <source>
        <dbReference type="ARBA" id="ARBA00022801"/>
    </source>
</evidence>
<feature type="domain" description="Carboxyltransferase" evidence="4">
    <location>
        <begin position="5"/>
        <end position="214"/>
    </location>
</feature>
<dbReference type="SMART" id="SM00796">
    <property type="entry name" value="AHS1"/>
    <property type="match status" value="1"/>
</dbReference>
<dbReference type="InterPro" id="IPR010016">
    <property type="entry name" value="PxpB"/>
</dbReference>
<accession>A0A4Z0PQW4</accession>
<name>A0A4Z0PQW4_9BACT</name>
<sequence>MSNPIQLYPLGDAAIVLKFGDTIALPTHHAIRAVCAHLDEHPVPGLVEYVPAFTTLTLYYDPWHFSAHGRLDPYAGVTAAVRQLLAHIQNAAPRHAPRLLKIPVCYAPEFGPDLEVVASHSHLLAEEVIARHSGAEYVVYMIGFAPGFPYLGGMDARIAAPRKDQPRTLVPAGAVGIAGTQTGIYSIPTPGGWQLIGRTPLRLFDPHRAQPSLLQAGDQLRFVPITEREFGQHQRHES</sequence>
<evidence type="ECO:0000256" key="1">
    <source>
        <dbReference type="ARBA" id="ARBA00022741"/>
    </source>
</evidence>